<dbReference type="OrthoDB" id="9802228at2"/>
<keyword evidence="4 9" id="KW-0489">Methyltransferase</keyword>
<dbReference type="PANTHER" id="PTHR10815:SF5">
    <property type="entry name" value="METHYLATED-DNA--PROTEIN-CYSTEINE METHYLTRANSFERASE"/>
    <property type="match status" value="1"/>
</dbReference>
<dbReference type="AlphaFoldDB" id="A0A3L8P6Z0"/>
<reference evidence="11 12" key="1">
    <citation type="submission" date="2018-10" db="EMBL/GenBank/DDBJ databases">
        <title>Marmoricola sp. 4Q3S-7 whole genome shotgun sequence.</title>
        <authorList>
            <person name="Li F."/>
        </authorList>
    </citation>
    <scope>NUCLEOTIDE SEQUENCE [LARGE SCALE GENOMIC DNA]</scope>
    <source>
        <strain evidence="11 12">4Q3S-7</strain>
    </source>
</reference>
<dbReference type="GO" id="GO:0003908">
    <property type="term" value="F:methylated-DNA-[protein]-cysteine S-methyltransferase activity"/>
    <property type="evidence" value="ECO:0007669"/>
    <property type="project" value="UniProtKB-UniRule"/>
</dbReference>
<protein>
    <recommendedName>
        <fullName evidence="9">Methylated-DNA--protein-cysteine methyltransferase</fullName>
        <ecNumber evidence="9">2.1.1.63</ecNumber>
    </recommendedName>
    <alternativeName>
        <fullName evidence="9">6-O-methylguanine-DNA methyltransferase</fullName>
        <shortName evidence="9">MGMT</shortName>
    </alternativeName>
    <alternativeName>
        <fullName evidence="9">O-6-methylguanine-DNA-alkyltransferase</fullName>
    </alternativeName>
</protein>
<dbReference type="NCBIfam" id="TIGR00589">
    <property type="entry name" value="ogt"/>
    <property type="match status" value="1"/>
</dbReference>
<comment type="subcellular location">
    <subcellularLocation>
        <location evidence="9">Cytoplasm</location>
    </subcellularLocation>
</comment>
<comment type="miscellaneous">
    <text evidence="9">This enzyme catalyzes only one turnover and therefore is not strictly catalytic. According to one definition, an enzyme is a biocatalyst that acts repeatedly and over many reaction cycles.</text>
</comment>
<dbReference type="Gene3D" id="3.30.160.70">
    <property type="entry name" value="Methylated DNA-protein cysteine methyltransferase domain"/>
    <property type="match status" value="1"/>
</dbReference>
<dbReference type="InterPro" id="IPR036631">
    <property type="entry name" value="MGMT_N_sf"/>
</dbReference>
<dbReference type="Proteomes" id="UP000281708">
    <property type="component" value="Unassembled WGS sequence"/>
</dbReference>
<keyword evidence="12" id="KW-1185">Reference proteome</keyword>
<dbReference type="HAMAP" id="MF_00772">
    <property type="entry name" value="OGT"/>
    <property type="match status" value="1"/>
</dbReference>
<dbReference type="RefSeq" id="WP_121804665.1">
    <property type="nucleotide sequence ID" value="NZ_RDBE01000001.1"/>
</dbReference>
<evidence type="ECO:0000256" key="3">
    <source>
        <dbReference type="ARBA" id="ARBA00022490"/>
    </source>
</evidence>
<dbReference type="SUPFAM" id="SSF53155">
    <property type="entry name" value="Methylated DNA-protein cysteine methyltransferase domain"/>
    <property type="match status" value="1"/>
</dbReference>
<dbReference type="FunFam" id="1.10.10.10:FF:000214">
    <property type="entry name" value="Methylated-DNA--protein-cysteine methyltransferase"/>
    <property type="match status" value="1"/>
</dbReference>
<keyword evidence="6 9" id="KW-0227">DNA damage</keyword>
<evidence type="ECO:0000256" key="7">
    <source>
        <dbReference type="ARBA" id="ARBA00023204"/>
    </source>
</evidence>
<evidence type="ECO:0000256" key="8">
    <source>
        <dbReference type="ARBA" id="ARBA00049348"/>
    </source>
</evidence>
<evidence type="ECO:0000256" key="1">
    <source>
        <dbReference type="ARBA" id="ARBA00001286"/>
    </source>
</evidence>
<dbReference type="PROSITE" id="PS00374">
    <property type="entry name" value="MGMT"/>
    <property type="match status" value="1"/>
</dbReference>
<dbReference type="Gene3D" id="1.10.10.10">
    <property type="entry name" value="Winged helix-like DNA-binding domain superfamily/Winged helix DNA-binding domain"/>
    <property type="match status" value="1"/>
</dbReference>
<dbReference type="EC" id="2.1.1.63" evidence="9"/>
<evidence type="ECO:0000256" key="6">
    <source>
        <dbReference type="ARBA" id="ARBA00022763"/>
    </source>
</evidence>
<dbReference type="CDD" id="cd06445">
    <property type="entry name" value="ATase"/>
    <property type="match status" value="1"/>
</dbReference>
<comment type="catalytic activity">
    <reaction evidence="1 9">
        <text>a 4-O-methyl-thymidine in DNA + L-cysteinyl-[protein] = a thymidine in DNA + S-methyl-L-cysteinyl-[protein]</text>
        <dbReference type="Rhea" id="RHEA:53428"/>
        <dbReference type="Rhea" id="RHEA-COMP:10131"/>
        <dbReference type="Rhea" id="RHEA-COMP:10132"/>
        <dbReference type="Rhea" id="RHEA-COMP:13555"/>
        <dbReference type="Rhea" id="RHEA-COMP:13556"/>
        <dbReference type="ChEBI" id="CHEBI:29950"/>
        <dbReference type="ChEBI" id="CHEBI:82612"/>
        <dbReference type="ChEBI" id="CHEBI:137386"/>
        <dbReference type="ChEBI" id="CHEBI:137387"/>
        <dbReference type="EC" id="2.1.1.63"/>
    </reaction>
</comment>
<gene>
    <name evidence="11" type="ORF">D9V37_03380</name>
</gene>
<dbReference type="GO" id="GO:0006307">
    <property type="term" value="P:DNA alkylation repair"/>
    <property type="evidence" value="ECO:0007669"/>
    <property type="project" value="UniProtKB-UniRule"/>
</dbReference>
<dbReference type="InterPro" id="IPR036217">
    <property type="entry name" value="MethylDNA_cys_MeTrfase_DNAb"/>
</dbReference>
<evidence type="ECO:0000259" key="10">
    <source>
        <dbReference type="Pfam" id="PF01035"/>
    </source>
</evidence>
<keyword evidence="5 9" id="KW-0808">Transferase</keyword>
<name>A0A3L8P6Z0_9ACTN</name>
<dbReference type="InterPro" id="IPR001497">
    <property type="entry name" value="MethylDNA_cys_MeTrfase_AS"/>
</dbReference>
<evidence type="ECO:0000256" key="2">
    <source>
        <dbReference type="ARBA" id="ARBA00008711"/>
    </source>
</evidence>
<feature type="domain" description="Methylated-DNA-[protein]-cysteine S-methyltransferase DNA binding" evidence="10">
    <location>
        <begin position="85"/>
        <end position="164"/>
    </location>
</feature>
<dbReference type="InterPro" id="IPR023546">
    <property type="entry name" value="MGMT"/>
</dbReference>
<dbReference type="EMBL" id="RDBE01000001">
    <property type="protein sequence ID" value="RLV50985.1"/>
    <property type="molecule type" value="Genomic_DNA"/>
</dbReference>
<comment type="function">
    <text evidence="9">Involved in the cellular defense against the biological effects of O6-methylguanine (O6-MeG) and O4-methylthymine (O4-MeT) in DNA. Repairs the methylated nucleobase in DNA by stoichiometrically transferring the methyl group to a cysteine residue in the enzyme. This is a suicide reaction: the enzyme is irreversibly inactivated.</text>
</comment>
<dbReference type="Pfam" id="PF01035">
    <property type="entry name" value="DNA_binding_1"/>
    <property type="match status" value="1"/>
</dbReference>
<evidence type="ECO:0000256" key="5">
    <source>
        <dbReference type="ARBA" id="ARBA00022679"/>
    </source>
</evidence>
<dbReference type="GO" id="GO:0032259">
    <property type="term" value="P:methylation"/>
    <property type="evidence" value="ECO:0007669"/>
    <property type="project" value="UniProtKB-KW"/>
</dbReference>
<dbReference type="InterPro" id="IPR014048">
    <property type="entry name" value="MethylDNA_cys_MeTrfase_DNA-bd"/>
</dbReference>
<organism evidence="11 12">
    <name type="scientific">Nocardioides mangrovicus</name>
    <dbReference type="NCBI Taxonomy" id="2478913"/>
    <lineage>
        <taxon>Bacteria</taxon>
        <taxon>Bacillati</taxon>
        <taxon>Actinomycetota</taxon>
        <taxon>Actinomycetes</taxon>
        <taxon>Propionibacteriales</taxon>
        <taxon>Nocardioidaceae</taxon>
        <taxon>Nocardioides</taxon>
    </lineage>
</organism>
<comment type="caution">
    <text evidence="11">The sequence shown here is derived from an EMBL/GenBank/DDBJ whole genome shotgun (WGS) entry which is preliminary data.</text>
</comment>
<accession>A0A3L8P6Z0</accession>
<evidence type="ECO:0000256" key="4">
    <source>
        <dbReference type="ARBA" id="ARBA00022603"/>
    </source>
</evidence>
<evidence type="ECO:0000313" key="12">
    <source>
        <dbReference type="Proteomes" id="UP000281708"/>
    </source>
</evidence>
<keyword evidence="7 9" id="KW-0234">DNA repair</keyword>
<dbReference type="GO" id="GO:0005737">
    <property type="term" value="C:cytoplasm"/>
    <property type="evidence" value="ECO:0007669"/>
    <property type="project" value="UniProtKB-SubCell"/>
</dbReference>
<comment type="similarity">
    <text evidence="2 9">Belongs to the MGMT family.</text>
</comment>
<feature type="active site" description="Nucleophile; methyl group acceptor" evidence="9">
    <location>
        <position position="136"/>
    </location>
</feature>
<sequence length="174" mass="18713">MSVTTTRTHTVVPSPVGELTLVLEGSGRQEALAGLYFPGHLRKPPVEGLGPRVEDAGGIVGEQLAAYFAGELQTFDLPLALRGNDFQLRVWDLLQQIPYGQTRSYGELARELGDVHWAQAVGHANAMNPVAVVVPCHRVIGADGTLTGYAGGIERKRFLLDLESGPPDQSGRLF</sequence>
<comment type="catalytic activity">
    <reaction evidence="8 9">
        <text>a 6-O-methyl-2'-deoxyguanosine in DNA + L-cysteinyl-[protein] = S-methyl-L-cysteinyl-[protein] + a 2'-deoxyguanosine in DNA</text>
        <dbReference type="Rhea" id="RHEA:24000"/>
        <dbReference type="Rhea" id="RHEA-COMP:10131"/>
        <dbReference type="Rhea" id="RHEA-COMP:10132"/>
        <dbReference type="Rhea" id="RHEA-COMP:11367"/>
        <dbReference type="Rhea" id="RHEA-COMP:11368"/>
        <dbReference type="ChEBI" id="CHEBI:29950"/>
        <dbReference type="ChEBI" id="CHEBI:82612"/>
        <dbReference type="ChEBI" id="CHEBI:85445"/>
        <dbReference type="ChEBI" id="CHEBI:85448"/>
        <dbReference type="EC" id="2.1.1.63"/>
    </reaction>
</comment>
<dbReference type="SUPFAM" id="SSF46767">
    <property type="entry name" value="Methylated DNA-protein cysteine methyltransferase, C-terminal domain"/>
    <property type="match status" value="1"/>
</dbReference>
<evidence type="ECO:0000313" key="11">
    <source>
        <dbReference type="EMBL" id="RLV50985.1"/>
    </source>
</evidence>
<keyword evidence="3 9" id="KW-0963">Cytoplasm</keyword>
<proteinExistence type="inferred from homology"/>
<dbReference type="PANTHER" id="PTHR10815">
    <property type="entry name" value="METHYLATED-DNA--PROTEIN-CYSTEINE METHYLTRANSFERASE"/>
    <property type="match status" value="1"/>
</dbReference>
<dbReference type="InterPro" id="IPR036388">
    <property type="entry name" value="WH-like_DNA-bd_sf"/>
</dbReference>
<evidence type="ECO:0000256" key="9">
    <source>
        <dbReference type="HAMAP-Rule" id="MF_00772"/>
    </source>
</evidence>